<keyword evidence="2" id="KW-1185">Reference proteome</keyword>
<dbReference type="STRING" id="595528.A0A0D2WY27"/>
<dbReference type="AlphaFoldDB" id="A0A0D2WY27"/>
<dbReference type="Proteomes" id="UP000008743">
    <property type="component" value="Unassembled WGS sequence"/>
</dbReference>
<evidence type="ECO:0008006" key="3">
    <source>
        <dbReference type="Google" id="ProtNLM"/>
    </source>
</evidence>
<dbReference type="PANTHER" id="PTHR46586">
    <property type="entry name" value="ANKYRIN REPEAT-CONTAINING PROTEIN"/>
    <property type="match status" value="1"/>
</dbReference>
<protein>
    <recommendedName>
        <fullName evidence="3">F-box domain-containing protein</fullName>
    </recommendedName>
</protein>
<gene>
    <name evidence="1" type="ORF">CAOG_007861</name>
</gene>
<dbReference type="InParanoid" id="A0A0D2WY27"/>
<dbReference type="Gene3D" id="1.25.40.20">
    <property type="entry name" value="Ankyrin repeat-containing domain"/>
    <property type="match status" value="1"/>
</dbReference>
<dbReference type="InterPro" id="IPR052050">
    <property type="entry name" value="SecEffector_AnkRepeat"/>
</dbReference>
<reference evidence="2" key="1">
    <citation type="submission" date="2011-02" db="EMBL/GenBank/DDBJ databases">
        <title>The Genome Sequence of Capsaspora owczarzaki ATCC 30864.</title>
        <authorList>
            <person name="Russ C."/>
            <person name="Cuomo C."/>
            <person name="Burger G."/>
            <person name="Gray M.W."/>
            <person name="Holland P.W.H."/>
            <person name="King N."/>
            <person name="Lang F.B.F."/>
            <person name="Roger A.J."/>
            <person name="Ruiz-Trillo I."/>
            <person name="Young S.K."/>
            <person name="Zeng Q."/>
            <person name="Gargeya S."/>
            <person name="Alvarado L."/>
            <person name="Berlin A."/>
            <person name="Chapman S.B."/>
            <person name="Chen Z."/>
            <person name="Freedman E."/>
            <person name="Gellesch M."/>
            <person name="Goldberg J."/>
            <person name="Griggs A."/>
            <person name="Gujja S."/>
            <person name="Heilman E."/>
            <person name="Heiman D."/>
            <person name="Howarth C."/>
            <person name="Mehta T."/>
            <person name="Neiman D."/>
            <person name="Pearson M."/>
            <person name="Roberts A."/>
            <person name="Saif S."/>
            <person name="Shea T."/>
            <person name="Shenoy N."/>
            <person name="Sisk P."/>
            <person name="Stolte C."/>
            <person name="Sykes S."/>
            <person name="White J."/>
            <person name="Yandava C."/>
            <person name="Haas B."/>
            <person name="Nusbaum C."/>
            <person name="Birren B."/>
        </authorList>
    </citation>
    <scope>NUCLEOTIDE SEQUENCE</scope>
    <source>
        <strain evidence="2">ATCC 30864</strain>
    </source>
</reference>
<dbReference type="OrthoDB" id="543798at2759"/>
<dbReference type="RefSeq" id="XP_004342946.1">
    <property type="nucleotide sequence ID" value="XM_004342896.2"/>
</dbReference>
<sequence>MSTTTIDSLPDELLELILVAAGDMPHLYAVCRRWRAIGDELARVHACKSDPSGFCSNNSILRHHGRHPRDDDWLASIATMSYELVCWYLPSEPPTLFAQQTRMASALFHGNLAVCKKLAPSVYATAWAAPAPWYPPPMRGHVGLQSAVNIRGSFSLRQLAAVLAAASGKMDVVEWTLAELGVQHLREAIANAAIWGGHRRVFEAILQRFSIEVGASMCRSAVIAGRMDLVHWLRSDFKCPWDCETLLAAAENGHLTMLQYALKTGCPPPSDSTALATAAARGGQLAVLKWLSTRREFSWNAATAEQAAANGHLAVLQFLQLHDCPWDEAACAAAARFGHLAVLCFLREHGCPWNAKTCASAARGGHFVLLQWARAANCPWDASTCSSAALGGHYDVLRWARANNCAWDENTCSYAAGAGHLRVLNWARTNGCPWNSTTCEAAAVGGHLDVLQWARRKQCPWDVRTIELARQFGHTELASWAANNGCPEPPITPIDWGDDPGFSLFD</sequence>
<name>A0A0D2WY27_CAPO3</name>
<accession>A0A0D2WY27</accession>
<evidence type="ECO:0000313" key="2">
    <source>
        <dbReference type="Proteomes" id="UP000008743"/>
    </source>
</evidence>
<dbReference type="InterPro" id="IPR036770">
    <property type="entry name" value="Ankyrin_rpt-contain_sf"/>
</dbReference>
<organism evidence="1 2">
    <name type="scientific">Capsaspora owczarzaki (strain ATCC 30864)</name>
    <dbReference type="NCBI Taxonomy" id="595528"/>
    <lineage>
        <taxon>Eukaryota</taxon>
        <taxon>Filasterea</taxon>
        <taxon>Capsaspora</taxon>
    </lineage>
</organism>
<dbReference type="PANTHER" id="PTHR46586:SF3">
    <property type="entry name" value="ANKYRIN REPEAT-CONTAINING PROTEIN"/>
    <property type="match status" value="1"/>
</dbReference>
<dbReference type="SUPFAM" id="SSF48403">
    <property type="entry name" value="Ankyrin repeat"/>
    <property type="match status" value="1"/>
</dbReference>
<dbReference type="EMBL" id="KE346375">
    <property type="protein sequence ID" value="KJE97758.1"/>
    <property type="molecule type" value="Genomic_DNA"/>
</dbReference>
<proteinExistence type="predicted"/>
<dbReference type="eggNOG" id="ENOG502RZCC">
    <property type="taxonomic scope" value="Eukaryota"/>
</dbReference>
<evidence type="ECO:0000313" key="1">
    <source>
        <dbReference type="EMBL" id="KJE97758.1"/>
    </source>
</evidence>
<dbReference type="OMA" id="PWHETTC"/>
<dbReference type="PhylomeDB" id="A0A0D2WY27"/>